<dbReference type="InterPro" id="IPR029058">
    <property type="entry name" value="AB_hydrolase_fold"/>
</dbReference>
<dbReference type="OrthoDB" id="422423at2"/>
<feature type="transmembrane region" description="Helical" evidence="4">
    <location>
        <begin position="49"/>
        <end position="69"/>
    </location>
</feature>
<gene>
    <name evidence="7" type="ORF">D5R40_30685</name>
</gene>
<dbReference type="Proteomes" id="UP000269154">
    <property type="component" value="Unassembled WGS sequence"/>
</dbReference>
<keyword evidence="4" id="KW-0472">Membrane</keyword>
<dbReference type="GO" id="GO:0016042">
    <property type="term" value="P:lipid catabolic process"/>
    <property type="evidence" value="ECO:0007669"/>
    <property type="project" value="UniProtKB-KW"/>
</dbReference>
<keyword evidence="4" id="KW-1133">Transmembrane helix</keyword>
<dbReference type="Gene3D" id="3.40.50.1820">
    <property type="entry name" value="alpha/beta hydrolase"/>
    <property type="match status" value="1"/>
</dbReference>
<reference evidence="7 8" key="1">
    <citation type="journal article" date="2018" name="ACS Chem. Biol.">
        <title>Ketoreductase domain dysfunction expands chemodiversity: malyngamide biosynthesis in the cyanobacterium Okeania hirsuta.</title>
        <authorList>
            <person name="Moss N.A."/>
            <person name="Leao T."/>
            <person name="Rankin M."/>
            <person name="McCullough T.M."/>
            <person name="Qu P."/>
            <person name="Korobeynikov A."/>
            <person name="Smith J.L."/>
            <person name="Gerwick L."/>
            <person name="Gerwick W.H."/>
        </authorList>
    </citation>
    <scope>NUCLEOTIDE SEQUENCE [LARGE SCALE GENOMIC DNA]</scope>
    <source>
        <strain evidence="7 8">PAB10Feb10-1</strain>
    </source>
</reference>
<feature type="domain" description="DUF1400" evidence="6">
    <location>
        <begin position="84"/>
        <end position="213"/>
    </location>
</feature>
<organism evidence="7 8">
    <name type="scientific">Okeania hirsuta</name>
    <dbReference type="NCBI Taxonomy" id="1458930"/>
    <lineage>
        <taxon>Bacteria</taxon>
        <taxon>Bacillati</taxon>
        <taxon>Cyanobacteriota</taxon>
        <taxon>Cyanophyceae</taxon>
        <taxon>Oscillatoriophycideae</taxon>
        <taxon>Oscillatoriales</taxon>
        <taxon>Microcoleaceae</taxon>
        <taxon>Okeania</taxon>
    </lineage>
</organism>
<evidence type="ECO:0000313" key="7">
    <source>
        <dbReference type="EMBL" id="RQH23148.1"/>
    </source>
</evidence>
<feature type="domain" description="AB hydrolase-1" evidence="5">
    <location>
        <begin position="304"/>
        <end position="412"/>
    </location>
</feature>
<dbReference type="InterPro" id="IPR000073">
    <property type="entry name" value="AB_hydrolase_1"/>
</dbReference>
<dbReference type="PANTHER" id="PTHR10272:SF13">
    <property type="entry name" value="POLY(ETHYLENE TEREPHTHALATE) HYDROLASE"/>
    <property type="match status" value="1"/>
</dbReference>
<proteinExistence type="predicted"/>
<dbReference type="Pfam" id="PF00561">
    <property type="entry name" value="Abhydrolase_1"/>
    <property type="match status" value="1"/>
</dbReference>
<keyword evidence="4" id="KW-0812">Transmembrane</keyword>
<evidence type="ECO:0000256" key="2">
    <source>
        <dbReference type="ARBA" id="ARBA00022963"/>
    </source>
</evidence>
<evidence type="ECO:0000256" key="4">
    <source>
        <dbReference type="SAM" id="Phobius"/>
    </source>
</evidence>
<evidence type="ECO:0000313" key="8">
    <source>
        <dbReference type="Proteomes" id="UP000269154"/>
    </source>
</evidence>
<accession>A0A3N6NV23</accession>
<dbReference type="AlphaFoldDB" id="A0A3N6NV23"/>
<dbReference type="EMBL" id="RCBY01000353">
    <property type="protein sequence ID" value="RQH23148.1"/>
    <property type="molecule type" value="Genomic_DNA"/>
</dbReference>
<sequence>MVFYWLKSQYISRNSLIFLGVKIAQLQQIKICNLKHKSALLKMFKKNSILIAGLTILSPIFTTISASAAENLIISIPALDITDPIVVSLPPFQLKIPIESIERFAKEGEFSKEFTFYSELLTTEETKEIQTVLKKQKQELRELFQNRFDVNPTIVNTFMEEPAGQEVLKRLGKILKTGENKNGSAALQTAFQLALAEPDGLTIINVLKNFPGDLLIELEEGINLTEELIERFVEERLIVIELQNQAQERSLSENKIDFNNFPDLRQPGNIRWEKQSITFRNPNRDRSSPANIYLPKSSGNKLIPVIVISHGLGSDLNSFAYLAEHLASHGFAVIVPEHIGSNAEKLENIFAGFSRPVDGMEFINRPLDIKYLLDELEAKINSDPIWRGQLNFKQVGIVGQSFGGYTALSLAGAPLDLEDLRKDCQSEDTKFIFNLSLLLQCQTSNLPAEITENLRDERITAAIAINPISSGVFGPEKISKIAIPLMIVASTRDIFAPPIPEQIYPFISLTTTDKYLVISEPATHFSFIAVEEEEEVSIELPIKLIGPDPTLAYPFIQVLGLAFFQAYLINQSQSLPYLSGSYLQYINQQPFTFGVLQSLTEDDLQQAIDNFSKRFSNTN</sequence>
<name>A0A3N6NV23_9CYAN</name>
<keyword evidence="2" id="KW-0442">Lipid degradation</keyword>
<keyword evidence="1 7" id="KW-0378">Hydrolase</keyword>
<dbReference type="GO" id="GO:0003847">
    <property type="term" value="F:1-alkyl-2-acetylglycerophosphocholine esterase activity"/>
    <property type="evidence" value="ECO:0007669"/>
    <property type="project" value="TreeGrafter"/>
</dbReference>
<comment type="caution">
    <text evidence="7">The sequence shown here is derived from an EMBL/GenBank/DDBJ whole genome shotgun (WGS) entry which is preliminary data.</text>
</comment>
<evidence type="ECO:0000259" key="6">
    <source>
        <dbReference type="Pfam" id="PF07176"/>
    </source>
</evidence>
<evidence type="ECO:0000256" key="3">
    <source>
        <dbReference type="ARBA" id="ARBA00023098"/>
    </source>
</evidence>
<evidence type="ECO:0000256" key="1">
    <source>
        <dbReference type="ARBA" id="ARBA00022801"/>
    </source>
</evidence>
<protein>
    <submittedName>
        <fullName evidence="7">Alpha/beta hydrolase</fullName>
    </submittedName>
</protein>
<keyword evidence="3" id="KW-0443">Lipid metabolism</keyword>
<evidence type="ECO:0000259" key="5">
    <source>
        <dbReference type="Pfam" id="PF00561"/>
    </source>
</evidence>
<dbReference type="Pfam" id="PF07176">
    <property type="entry name" value="DUF1400"/>
    <property type="match status" value="1"/>
</dbReference>
<dbReference type="PANTHER" id="PTHR10272">
    <property type="entry name" value="PLATELET-ACTIVATING FACTOR ACETYLHYDROLASE"/>
    <property type="match status" value="1"/>
</dbReference>
<keyword evidence="8" id="KW-1185">Reference proteome</keyword>
<dbReference type="InterPro" id="IPR010802">
    <property type="entry name" value="DUF1400"/>
</dbReference>
<dbReference type="SUPFAM" id="SSF53474">
    <property type="entry name" value="alpha/beta-Hydrolases"/>
    <property type="match status" value="1"/>
</dbReference>